<comment type="caution">
    <text evidence="8">The sequence shown here is derived from an EMBL/GenBank/DDBJ whole genome shotgun (WGS) entry which is preliminary data.</text>
</comment>
<evidence type="ECO:0000313" key="8">
    <source>
        <dbReference type="EMBL" id="KAK6332359.1"/>
    </source>
</evidence>
<dbReference type="GO" id="GO:0004185">
    <property type="term" value="F:serine-type carboxypeptidase activity"/>
    <property type="evidence" value="ECO:0007669"/>
    <property type="project" value="UniProtKB-UniRule"/>
</dbReference>
<proteinExistence type="inferred from homology"/>
<dbReference type="SUPFAM" id="SSF53474">
    <property type="entry name" value="alpha/beta-Hydrolases"/>
    <property type="match status" value="1"/>
</dbReference>
<evidence type="ECO:0000256" key="2">
    <source>
        <dbReference type="ARBA" id="ARBA00022645"/>
    </source>
</evidence>
<dbReference type="Gene3D" id="3.40.50.1820">
    <property type="entry name" value="alpha/beta hydrolase"/>
    <property type="match status" value="1"/>
</dbReference>
<keyword evidence="5 7" id="KW-0378">Hydrolase</keyword>
<protein>
    <recommendedName>
        <fullName evidence="7">Carboxypeptidase</fullName>
        <ecNumber evidence="7">3.4.16.-</ecNumber>
    </recommendedName>
</protein>
<dbReference type="GO" id="GO:0006508">
    <property type="term" value="P:proteolysis"/>
    <property type="evidence" value="ECO:0007669"/>
    <property type="project" value="UniProtKB-KW"/>
</dbReference>
<keyword evidence="4 7" id="KW-0732">Signal</keyword>
<dbReference type="EMBL" id="JAVHNQ010000015">
    <property type="protein sequence ID" value="KAK6332359.1"/>
    <property type="molecule type" value="Genomic_DNA"/>
</dbReference>
<dbReference type="AlphaFoldDB" id="A0AAV9TYR5"/>
<dbReference type="PRINTS" id="PR00724">
    <property type="entry name" value="CRBOXYPTASEC"/>
</dbReference>
<evidence type="ECO:0000256" key="6">
    <source>
        <dbReference type="ARBA" id="ARBA00023180"/>
    </source>
</evidence>
<dbReference type="InterPro" id="IPR018202">
    <property type="entry name" value="Ser_caboxypep_ser_AS"/>
</dbReference>
<dbReference type="EC" id="3.4.16.-" evidence="7"/>
<evidence type="ECO:0000256" key="7">
    <source>
        <dbReference type="RuleBase" id="RU361156"/>
    </source>
</evidence>
<evidence type="ECO:0000256" key="5">
    <source>
        <dbReference type="ARBA" id="ARBA00022801"/>
    </source>
</evidence>
<dbReference type="InterPro" id="IPR001563">
    <property type="entry name" value="Peptidase_S10"/>
</dbReference>
<evidence type="ECO:0000313" key="9">
    <source>
        <dbReference type="Proteomes" id="UP001375240"/>
    </source>
</evidence>
<dbReference type="PANTHER" id="PTHR11802">
    <property type="entry name" value="SERINE PROTEASE FAMILY S10 SERINE CARBOXYPEPTIDASE"/>
    <property type="match status" value="1"/>
</dbReference>
<gene>
    <name evidence="8" type="ORF">TWF696_003077</name>
</gene>
<keyword evidence="9" id="KW-1185">Reference proteome</keyword>
<dbReference type="PROSITE" id="PS00131">
    <property type="entry name" value="CARBOXYPEPT_SER_SER"/>
    <property type="match status" value="1"/>
</dbReference>
<sequence length="488" mass="53441">MKGSLLSVALCLSLASALPSGPFDTGISDSSIRRLSRDTLRKTAINGTLPERTFDTSKLGLDPGVEQFSGYIDDNQNDKHMWYWFFKSRSNPSKDPLVLYLTGGPGCSSLLGVFSQGPSFIKNGQLSRNPFSWNNNASVIFIDQPAGTGFSHTSKATDNSIDAAKDVYTFLKGFFQKFPDFANHQLHIAGESYGGQFILPVAREIMTRKDIKIDLKSIMIGSGQMDKKTAFPQYHKMACGKAGFPAVLNTTTCARMESSVSKCNTLIDSCNTASNIKSCNSKNDACFTTSQASCKAAADFCYSELLTPYSDSGFSFYDIRKRCGSPGAICDPADIGVDAYVQQNQKTLLPALGVENTPANFKYQSCEGNTARADFGRTFDAFKPYHEFIPDILAKMPVFVYGGDADYLVPLNGNQETLENMEWPGKAAFQNAKWEDFVVGGKTVGRTKSANGLKLTRIVDAGHEVSWYNPEALGQMFNGWLESVADRR</sequence>
<dbReference type="GO" id="GO:0000324">
    <property type="term" value="C:fungal-type vacuole"/>
    <property type="evidence" value="ECO:0007669"/>
    <property type="project" value="TreeGrafter"/>
</dbReference>
<comment type="similarity">
    <text evidence="1 7">Belongs to the peptidase S10 family.</text>
</comment>
<feature type="signal peptide" evidence="7">
    <location>
        <begin position="1"/>
        <end position="17"/>
    </location>
</feature>
<keyword evidence="3 7" id="KW-0645">Protease</keyword>
<dbReference type="PANTHER" id="PTHR11802:SF113">
    <property type="entry name" value="SERINE CARBOXYPEPTIDASE CTSA-4.1"/>
    <property type="match status" value="1"/>
</dbReference>
<dbReference type="InterPro" id="IPR029058">
    <property type="entry name" value="AB_hydrolase_fold"/>
</dbReference>
<accession>A0AAV9TYR5</accession>
<dbReference type="Pfam" id="PF00450">
    <property type="entry name" value="Peptidase_S10"/>
    <property type="match status" value="1"/>
</dbReference>
<reference evidence="8 9" key="1">
    <citation type="submission" date="2019-10" db="EMBL/GenBank/DDBJ databases">
        <authorList>
            <person name="Palmer J.M."/>
        </authorList>
    </citation>
    <scope>NUCLEOTIDE SEQUENCE [LARGE SCALE GENOMIC DNA]</scope>
    <source>
        <strain evidence="8 9">TWF696</strain>
    </source>
</reference>
<keyword evidence="6" id="KW-0325">Glycoprotein</keyword>
<evidence type="ECO:0000256" key="1">
    <source>
        <dbReference type="ARBA" id="ARBA00009431"/>
    </source>
</evidence>
<evidence type="ECO:0000256" key="4">
    <source>
        <dbReference type="ARBA" id="ARBA00022729"/>
    </source>
</evidence>
<name>A0AAV9TYR5_9PEZI</name>
<keyword evidence="2 7" id="KW-0121">Carboxypeptidase</keyword>
<dbReference type="Proteomes" id="UP001375240">
    <property type="component" value="Unassembled WGS sequence"/>
</dbReference>
<feature type="chain" id="PRO_5043086474" description="Carboxypeptidase" evidence="7">
    <location>
        <begin position="18"/>
        <end position="488"/>
    </location>
</feature>
<dbReference type="Gene3D" id="1.10.287.410">
    <property type="match status" value="1"/>
</dbReference>
<evidence type="ECO:0000256" key="3">
    <source>
        <dbReference type="ARBA" id="ARBA00022670"/>
    </source>
</evidence>
<organism evidence="8 9">
    <name type="scientific">Orbilia brochopaga</name>
    <dbReference type="NCBI Taxonomy" id="3140254"/>
    <lineage>
        <taxon>Eukaryota</taxon>
        <taxon>Fungi</taxon>
        <taxon>Dikarya</taxon>
        <taxon>Ascomycota</taxon>
        <taxon>Pezizomycotina</taxon>
        <taxon>Orbiliomycetes</taxon>
        <taxon>Orbiliales</taxon>
        <taxon>Orbiliaceae</taxon>
        <taxon>Orbilia</taxon>
    </lineage>
</organism>